<dbReference type="SUPFAM" id="SSF56784">
    <property type="entry name" value="HAD-like"/>
    <property type="match status" value="1"/>
</dbReference>
<dbReference type="AlphaFoldDB" id="A0A517T3K9"/>
<name>A0A517T3K9_9PLAN</name>
<dbReference type="InterPro" id="IPR006439">
    <property type="entry name" value="HAD-SF_hydro_IA"/>
</dbReference>
<dbReference type="PANTHER" id="PTHR46649:SF4">
    <property type="entry name" value="HALOACID DEHALOGENASE-LIKE HYDROLASE (HAD) SUPERFAMILY PROTEIN"/>
    <property type="match status" value="1"/>
</dbReference>
<dbReference type="Gene3D" id="3.40.50.1000">
    <property type="entry name" value="HAD superfamily/HAD-like"/>
    <property type="match status" value="1"/>
</dbReference>
<protein>
    <submittedName>
        <fullName evidence="1">Alpha-D-glucose-1-phosphate phosphatase YihX</fullName>
        <ecNumber evidence="1">3.1.3.-</ecNumber>
    </submittedName>
</protein>
<organism evidence="1 2">
    <name type="scientific">Calycomorphotria hydatis</name>
    <dbReference type="NCBI Taxonomy" id="2528027"/>
    <lineage>
        <taxon>Bacteria</taxon>
        <taxon>Pseudomonadati</taxon>
        <taxon>Planctomycetota</taxon>
        <taxon>Planctomycetia</taxon>
        <taxon>Planctomycetales</taxon>
        <taxon>Planctomycetaceae</taxon>
        <taxon>Calycomorphotria</taxon>
    </lineage>
</organism>
<sequence>MGTLIHPEPDVVTLYHRVGERYGSKLDHATVGTKFRAAYRSATTGRGSTKTDESAEFRFWQRIVTEVFDDLDDPQECFDELFAHFAKPEAWRLAVGAEEVVQELRERDIRVAVGSNFDARLHAILDGHSLGDLISHRFISSEMGVRKPDPEFYQQVIDAIGCPADQVLFVGDDQECDFEGPQRVGARAMLLGTTIPHLGELLTHLDRGSNSGSSPLQ</sequence>
<dbReference type="InterPro" id="IPR023214">
    <property type="entry name" value="HAD_sf"/>
</dbReference>
<dbReference type="Gene3D" id="1.10.150.720">
    <property type="entry name" value="Haloacid dehalogenase-like hydrolase"/>
    <property type="match status" value="1"/>
</dbReference>
<dbReference type="InterPro" id="IPR036412">
    <property type="entry name" value="HAD-like_sf"/>
</dbReference>
<evidence type="ECO:0000313" key="1">
    <source>
        <dbReference type="EMBL" id="QDT62949.1"/>
    </source>
</evidence>
<proteinExistence type="predicted"/>
<dbReference type="EC" id="3.1.3.-" evidence="1"/>
<dbReference type="PRINTS" id="PR00413">
    <property type="entry name" value="HADHALOGNASE"/>
</dbReference>
<dbReference type="InterPro" id="IPR044924">
    <property type="entry name" value="HAD-SF_hydro_IA_REG-2-like_cap"/>
</dbReference>
<dbReference type="NCBIfam" id="TIGR01549">
    <property type="entry name" value="HAD-SF-IA-v1"/>
    <property type="match status" value="1"/>
</dbReference>
<keyword evidence="2" id="KW-1185">Reference proteome</keyword>
<gene>
    <name evidence="1" type="primary">yihX_1</name>
    <name evidence="1" type="ORF">V22_01470</name>
</gene>
<dbReference type="GO" id="GO:0016787">
    <property type="term" value="F:hydrolase activity"/>
    <property type="evidence" value="ECO:0007669"/>
    <property type="project" value="UniProtKB-KW"/>
</dbReference>
<accession>A0A517T3K9</accession>
<dbReference type="PANTHER" id="PTHR46649">
    <property type="match status" value="1"/>
</dbReference>
<keyword evidence="1" id="KW-0378">Hydrolase</keyword>
<evidence type="ECO:0000313" key="2">
    <source>
        <dbReference type="Proteomes" id="UP000319976"/>
    </source>
</evidence>
<dbReference type="Pfam" id="PF00702">
    <property type="entry name" value="Hydrolase"/>
    <property type="match status" value="1"/>
</dbReference>
<reference evidence="1 2" key="1">
    <citation type="submission" date="2019-02" db="EMBL/GenBank/DDBJ databases">
        <title>Deep-cultivation of Planctomycetes and their phenomic and genomic characterization uncovers novel biology.</title>
        <authorList>
            <person name="Wiegand S."/>
            <person name="Jogler M."/>
            <person name="Boedeker C."/>
            <person name="Pinto D."/>
            <person name="Vollmers J."/>
            <person name="Rivas-Marin E."/>
            <person name="Kohn T."/>
            <person name="Peeters S.H."/>
            <person name="Heuer A."/>
            <person name="Rast P."/>
            <person name="Oberbeckmann S."/>
            <person name="Bunk B."/>
            <person name="Jeske O."/>
            <person name="Meyerdierks A."/>
            <person name="Storesund J.E."/>
            <person name="Kallscheuer N."/>
            <person name="Luecker S."/>
            <person name="Lage O.M."/>
            <person name="Pohl T."/>
            <person name="Merkel B.J."/>
            <person name="Hornburger P."/>
            <person name="Mueller R.-W."/>
            <person name="Bruemmer F."/>
            <person name="Labrenz M."/>
            <person name="Spormann A.M."/>
            <person name="Op den Camp H."/>
            <person name="Overmann J."/>
            <person name="Amann R."/>
            <person name="Jetten M.S.M."/>
            <person name="Mascher T."/>
            <person name="Medema M.H."/>
            <person name="Devos D.P."/>
            <person name="Kaster A.-K."/>
            <person name="Ovreas L."/>
            <person name="Rohde M."/>
            <person name="Galperin M.Y."/>
            <person name="Jogler C."/>
        </authorList>
    </citation>
    <scope>NUCLEOTIDE SEQUENCE [LARGE SCALE GENOMIC DNA]</scope>
    <source>
        <strain evidence="1 2">V22</strain>
    </source>
</reference>
<dbReference type="KEGG" id="chya:V22_01470"/>
<dbReference type="Proteomes" id="UP000319976">
    <property type="component" value="Chromosome"/>
</dbReference>
<dbReference type="EMBL" id="CP036316">
    <property type="protein sequence ID" value="QDT62949.1"/>
    <property type="molecule type" value="Genomic_DNA"/>
</dbReference>